<evidence type="ECO:0000256" key="4">
    <source>
        <dbReference type="ARBA" id="ARBA00023163"/>
    </source>
</evidence>
<dbReference type="Pfam" id="PF04542">
    <property type="entry name" value="Sigma70_r2"/>
    <property type="match status" value="1"/>
</dbReference>
<sequence>MGGKADQQHFEALWREHRGIVLKVASVYAYGAEERDDLVQEIGAQLWRSFDGYDGRRAKFSTWLYRIALNVAISQSRRRRSAPEQRFEPLQMHHLETIGGGEGIAEADERLVELYAFVGTLDPLNRALILLYLEDRSYTEIAEVLGISETNVATKLGRIRQKWRGQMTAAAATGA</sequence>
<keyword evidence="7" id="KW-1185">Reference proteome</keyword>
<proteinExistence type="inferred from homology"/>
<evidence type="ECO:0000256" key="1">
    <source>
        <dbReference type="ARBA" id="ARBA00010641"/>
    </source>
</evidence>
<evidence type="ECO:0000259" key="5">
    <source>
        <dbReference type="PROSITE" id="PS00622"/>
    </source>
</evidence>
<evidence type="ECO:0000256" key="2">
    <source>
        <dbReference type="ARBA" id="ARBA00023015"/>
    </source>
</evidence>
<dbReference type="InterPro" id="IPR013324">
    <property type="entry name" value="RNA_pol_sigma_r3/r4-like"/>
</dbReference>
<keyword evidence="4" id="KW-0804">Transcription</keyword>
<evidence type="ECO:0000313" key="7">
    <source>
        <dbReference type="Proteomes" id="UP000076131"/>
    </source>
</evidence>
<dbReference type="InterPro" id="IPR013325">
    <property type="entry name" value="RNA_pol_sigma_r2"/>
</dbReference>
<comment type="caution">
    <text evidence="6">The sequence shown here is derived from an EMBL/GenBank/DDBJ whole genome shotgun (WGS) entry which is preliminary data.</text>
</comment>
<dbReference type="InterPro" id="IPR000792">
    <property type="entry name" value="Tscrpt_reg_LuxR_C"/>
</dbReference>
<dbReference type="InterPro" id="IPR007627">
    <property type="entry name" value="RNA_pol_sigma70_r2"/>
</dbReference>
<dbReference type="InterPro" id="IPR039425">
    <property type="entry name" value="RNA_pol_sigma-70-like"/>
</dbReference>
<dbReference type="SUPFAM" id="SSF88659">
    <property type="entry name" value="Sigma3 and sigma4 domains of RNA polymerase sigma factors"/>
    <property type="match status" value="1"/>
</dbReference>
<dbReference type="InterPro" id="IPR014284">
    <property type="entry name" value="RNA_pol_sigma-70_dom"/>
</dbReference>
<dbReference type="EMBL" id="LVJS01000042">
    <property type="protein sequence ID" value="KZC23587.1"/>
    <property type="molecule type" value="Genomic_DNA"/>
</dbReference>
<dbReference type="Gene3D" id="1.10.10.10">
    <property type="entry name" value="Winged helix-like DNA-binding domain superfamily/Winged helix DNA-binding domain"/>
    <property type="match status" value="1"/>
</dbReference>
<protein>
    <submittedName>
        <fullName evidence="6">RNA polymerase subunit sigma-70</fullName>
    </submittedName>
</protein>
<dbReference type="Proteomes" id="UP000076131">
    <property type="component" value="Unassembled WGS sequence"/>
</dbReference>
<gene>
    <name evidence="6" type="ORF">RHOFW104T7_12635</name>
</gene>
<dbReference type="PANTHER" id="PTHR43133:SF45">
    <property type="entry name" value="RNA POLYMERASE ECF-TYPE SIGMA FACTOR"/>
    <property type="match status" value="1"/>
</dbReference>
<dbReference type="PROSITE" id="PS00622">
    <property type="entry name" value="HTH_LUXR_1"/>
    <property type="match status" value="1"/>
</dbReference>
<dbReference type="eggNOG" id="COG1595">
    <property type="taxonomic scope" value="Bacteria"/>
</dbReference>
<keyword evidence="2" id="KW-0805">Transcription regulation</keyword>
<dbReference type="STRING" id="416169.RHOFW104T7_12635"/>
<dbReference type="NCBIfam" id="TIGR02937">
    <property type="entry name" value="sigma70-ECF"/>
    <property type="match status" value="1"/>
</dbReference>
<name>A0A154QHD6_9GAMM</name>
<dbReference type="Pfam" id="PF08281">
    <property type="entry name" value="Sigma70_r4_2"/>
    <property type="match status" value="1"/>
</dbReference>
<dbReference type="InterPro" id="IPR036388">
    <property type="entry name" value="WH-like_DNA-bd_sf"/>
</dbReference>
<evidence type="ECO:0000256" key="3">
    <source>
        <dbReference type="ARBA" id="ARBA00023082"/>
    </source>
</evidence>
<dbReference type="PANTHER" id="PTHR43133">
    <property type="entry name" value="RNA POLYMERASE ECF-TYPE SIGMA FACTO"/>
    <property type="match status" value="1"/>
</dbReference>
<dbReference type="RefSeq" id="WP_008434345.1">
    <property type="nucleotide sequence ID" value="NZ_LVJS01000042.1"/>
</dbReference>
<dbReference type="Gene3D" id="1.10.1740.10">
    <property type="match status" value="1"/>
</dbReference>
<accession>A0A154QHD6</accession>
<dbReference type="GO" id="GO:0006352">
    <property type="term" value="P:DNA-templated transcription initiation"/>
    <property type="evidence" value="ECO:0007669"/>
    <property type="project" value="InterPro"/>
</dbReference>
<organism evidence="6 7">
    <name type="scientific">Rhodanobacter thiooxydans</name>
    <dbReference type="NCBI Taxonomy" id="416169"/>
    <lineage>
        <taxon>Bacteria</taxon>
        <taxon>Pseudomonadati</taxon>
        <taxon>Pseudomonadota</taxon>
        <taxon>Gammaproteobacteria</taxon>
        <taxon>Lysobacterales</taxon>
        <taxon>Rhodanobacteraceae</taxon>
        <taxon>Rhodanobacter</taxon>
    </lineage>
</organism>
<evidence type="ECO:0000313" key="6">
    <source>
        <dbReference type="EMBL" id="KZC23587.1"/>
    </source>
</evidence>
<dbReference type="GO" id="GO:0003677">
    <property type="term" value="F:DNA binding"/>
    <property type="evidence" value="ECO:0007669"/>
    <property type="project" value="InterPro"/>
</dbReference>
<comment type="similarity">
    <text evidence="1">Belongs to the sigma-70 factor family. ECF subfamily.</text>
</comment>
<reference evidence="6 7" key="1">
    <citation type="journal article" date="2016" name="MBio">
        <title>Lateral Gene Transfer in a Heavy Metal-Contaminated-Groundwater Microbial Community.</title>
        <authorList>
            <person name="Hemme C.L."/>
            <person name="Green S.J."/>
            <person name="Rishishwar L."/>
            <person name="Prakash O."/>
            <person name="Pettenato A."/>
            <person name="Chakraborty R."/>
            <person name="Deutschbauer A.M."/>
            <person name="Van Nostrand J.D."/>
            <person name="Wu L."/>
            <person name="He Z."/>
            <person name="Jordan I.K."/>
            <person name="Hazen T.C."/>
            <person name="Arkin A.P."/>
            <person name="Kostka J.E."/>
            <person name="Zhou J."/>
        </authorList>
    </citation>
    <scope>NUCLEOTIDE SEQUENCE [LARGE SCALE GENOMIC DNA]</scope>
    <source>
        <strain evidence="6 7">FW104-T7</strain>
    </source>
</reference>
<dbReference type="SUPFAM" id="SSF88946">
    <property type="entry name" value="Sigma2 domain of RNA polymerase sigma factors"/>
    <property type="match status" value="1"/>
</dbReference>
<dbReference type="GO" id="GO:0016987">
    <property type="term" value="F:sigma factor activity"/>
    <property type="evidence" value="ECO:0007669"/>
    <property type="project" value="UniProtKB-KW"/>
</dbReference>
<dbReference type="InterPro" id="IPR013249">
    <property type="entry name" value="RNA_pol_sigma70_r4_t2"/>
</dbReference>
<feature type="domain" description="HTH luxR-type" evidence="5">
    <location>
        <begin position="135"/>
        <end position="162"/>
    </location>
</feature>
<dbReference type="AlphaFoldDB" id="A0A154QHD6"/>
<keyword evidence="3" id="KW-0731">Sigma factor</keyword>